<evidence type="ECO:0000313" key="2">
    <source>
        <dbReference type="Proteomes" id="UP000001075"/>
    </source>
</evidence>
<dbReference type="InParanoid" id="G3HPT7"/>
<proteinExistence type="predicted"/>
<evidence type="ECO:0000313" key="1">
    <source>
        <dbReference type="EMBL" id="EGW03710.1"/>
    </source>
</evidence>
<name>G3HPT7_CRIGR</name>
<sequence>MLEIESRFSNRLSMCSSVDPRPSPHIPCAMTVDNCSGPSVLLKKWSQTTCGQKLGTEVQSVKNAMSTISALGRLMQEDFCEFEADLDYIGKPCIKANKERAGELAHWLRVLNALPKDLGSIPSTHIAAHNLL</sequence>
<gene>
    <name evidence="1" type="ORF">I79_012807</name>
</gene>
<dbReference type="AlphaFoldDB" id="G3HPT7"/>
<reference evidence="2" key="1">
    <citation type="journal article" date="2011" name="Nat. Biotechnol.">
        <title>The genomic sequence of the Chinese hamster ovary (CHO)-K1 cell line.</title>
        <authorList>
            <person name="Xu X."/>
            <person name="Nagarajan H."/>
            <person name="Lewis N.E."/>
            <person name="Pan S."/>
            <person name="Cai Z."/>
            <person name="Liu X."/>
            <person name="Chen W."/>
            <person name="Xie M."/>
            <person name="Wang W."/>
            <person name="Hammond S."/>
            <person name="Andersen M.R."/>
            <person name="Neff N."/>
            <person name="Passarelli B."/>
            <person name="Koh W."/>
            <person name="Fan H.C."/>
            <person name="Wang J."/>
            <person name="Gui Y."/>
            <person name="Lee K.H."/>
            <person name="Betenbaugh M.J."/>
            <person name="Quake S.R."/>
            <person name="Famili I."/>
            <person name="Palsson B.O."/>
            <person name="Wang J."/>
        </authorList>
    </citation>
    <scope>NUCLEOTIDE SEQUENCE [LARGE SCALE GENOMIC DNA]</scope>
    <source>
        <strain evidence="2">CHO K1 cell line</strain>
    </source>
</reference>
<accession>G3HPT7</accession>
<dbReference type="Proteomes" id="UP000001075">
    <property type="component" value="Unassembled WGS sequence"/>
</dbReference>
<dbReference type="EMBL" id="JH000588">
    <property type="protein sequence ID" value="EGW03710.1"/>
    <property type="molecule type" value="Genomic_DNA"/>
</dbReference>
<protein>
    <submittedName>
        <fullName evidence="1">Uncharacterized protein</fullName>
    </submittedName>
</protein>
<organism evidence="1 2">
    <name type="scientific">Cricetulus griseus</name>
    <name type="common">Chinese hamster</name>
    <name type="synonym">Cricetulus barabensis griseus</name>
    <dbReference type="NCBI Taxonomy" id="10029"/>
    <lineage>
        <taxon>Eukaryota</taxon>
        <taxon>Metazoa</taxon>
        <taxon>Chordata</taxon>
        <taxon>Craniata</taxon>
        <taxon>Vertebrata</taxon>
        <taxon>Euteleostomi</taxon>
        <taxon>Mammalia</taxon>
        <taxon>Eutheria</taxon>
        <taxon>Euarchontoglires</taxon>
        <taxon>Glires</taxon>
        <taxon>Rodentia</taxon>
        <taxon>Myomorpha</taxon>
        <taxon>Muroidea</taxon>
        <taxon>Cricetidae</taxon>
        <taxon>Cricetinae</taxon>
        <taxon>Cricetulus</taxon>
    </lineage>
</organism>